<evidence type="ECO:0000313" key="2">
    <source>
        <dbReference type="Proteomes" id="UP000238322"/>
    </source>
</evidence>
<reference evidence="1 2" key="1">
    <citation type="submission" date="2018-02" db="EMBL/GenBank/DDBJ databases">
        <title>Comparative genomes isolates from brazilian mangrove.</title>
        <authorList>
            <person name="Araujo J.E."/>
            <person name="Taketani R.G."/>
            <person name="Silva M.C.P."/>
            <person name="Loureco M.V."/>
            <person name="Andreote F.D."/>
        </authorList>
    </citation>
    <scope>NUCLEOTIDE SEQUENCE [LARGE SCALE GENOMIC DNA]</scope>
    <source>
        <strain evidence="1 2">Hex-1 MGV</strain>
    </source>
</reference>
<dbReference type="EMBL" id="PUHY01000013">
    <property type="protein sequence ID" value="PQO30932.1"/>
    <property type="molecule type" value="Genomic_DNA"/>
</dbReference>
<evidence type="ECO:0000313" key="1">
    <source>
        <dbReference type="EMBL" id="PQO30932.1"/>
    </source>
</evidence>
<dbReference type="OrthoDB" id="277143at2"/>
<dbReference type="Proteomes" id="UP000238322">
    <property type="component" value="Unassembled WGS sequence"/>
</dbReference>
<protein>
    <submittedName>
        <fullName evidence="1">Uncharacterized protein</fullName>
    </submittedName>
</protein>
<dbReference type="AlphaFoldDB" id="A0A2S8FFK3"/>
<comment type="caution">
    <text evidence="1">The sequence shown here is derived from an EMBL/GenBank/DDBJ whole genome shotgun (WGS) entry which is preliminary data.</text>
</comment>
<proteinExistence type="predicted"/>
<sequence>MTAESPCFTQLEHLRQYIYQILCDKEQLEPGVFPMTERVIVRAQDPCGIYFCLHGPRSVKCTAIWETDTNTILFYGASGERFLRTQLSSASALQVAA</sequence>
<name>A0A2S8FFK3_9BACT</name>
<accession>A0A2S8FFK3</accession>
<gene>
    <name evidence="1" type="ORF">C5Y83_22270</name>
</gene>
<organism evidence="1 2">
    <name type="scientific">Blastopirellula marina</name>
    <dbReference type="NCBI Taxonomy" id="124"/>
    <lineage>
        <taxon>Bacteria</taxon>
        <taxon>Pseudomonadati</taxon>
        <taxon>Planctomycetota</taxon>
        <taxon>Planctomycetia</taxon>
        <taxon>Pirellulales</taxon>
        <taxon>Pirellulaceae</taxon>
        <taxon>Blastopirellula</taxon>
    </lineage>
</organism>
<dbReference type="RefSeq" id="WP_105332007.1">
    <property type="nucleotide sequence ID" value="NZ_PUHY01000013.1"/>
</dbReference>